<reference evidence="5 6" key="1">
    <citation type="submission" date="2016-02" db="EMBL/GenBank/DDBJ databases">
        <authorList>
            <person name="Wen L."/>
            <person name="He K."/>
            <person name="Yang H."/>
        </authorList>
    </citation>
    <scope>NUCLEOTIDE SEQUENCE [LARGE SCALE GENOMIC DNA]</scope>
    <source>
        <strain evidence="5 6">GED7880</strain>
    </source>
</reference>
<organism evidence="5 6">
    <name type="scientific">Prevotella bivia</name>
    <dbReference type="NCBI Taxonomy" id="28125"/>
    <lineage>
        <taxon>Bacteria</taxon>
        <taxon>Pseudomonadati</taxon>
        <taxon>Bacteroidota</taxon>
        <taxon>Bacteroidia</taxon>
        <taxon>Bacteroidales</taxon>
        <taxon>Prevotellaceae</taxon>
        <taxon>Prevotella</taxon>
    </lineage>
</organism>
<dbReference type="PATRIC" id="fig|28125.4.peg.1679"/>
<dbReference type="Pfam" id="PF17162">
    <property type="entry name" value="DUF5118"/>
    <property type="match status" value="1"/>
</dbReference>
<evidence type="ECO:0000259" key="4">
    <source>
        <dbReference type="Pfam" id="PF17162"/>
    </source>
</evidence>
<dbReference type="Pfam" id="PF16313">
    <property type="entry name" value="DUF4953"/>
    <property type="match status" value="1"/>
</dbReference>
<dbReference type="PANTHER" id="PTHR38478">
    <property type="entry name" value="PEPTIDASE M1A AND M12B"/>
    <property type="match status" value="1"/>
</dbReference>
<feature type="signal peptide" evidence="1">
    <location>
        <begin position="1"/>
        <end position="30"/>
    </location>
</feature>
<dbReference type="AlphaFoldDB" id="A0A137SSY8"/>
<feature type="chain" id="PRO_5007480972" description="Zinc-dependent metalloprotease" evidence="1">
    <location>
        <begin position="31"/>
        <end position="872"/>
    </location>
</feature>
<dbReference type="Proteomes" id="UP000070093">
    <property type="component" value="Unassembled WGS sequence"/>
</dbReference>
<keyword evidence="1" id="KW-0732">Signal</keyword>
<gene>
    <name evidence="5" type="ORF">HMPREF3202_01690</name>
</gene>
<evidence type="ECO:0000259" key="3">
    <source>
        <dbReference type="Pfam" id="PF17148"/>
    </source>
</evidence>
<evidence type="ECO:0000256" key="1">
    <source>
        <dbReference type="SAM" id="SignalP"/>
    </source>
</evidence>
<evidence type="ECO:0008006" key="7">
    <source>
        <dbReference type="Google" id="ProtNLM"/>
    </source>
</evidence>
<comment type="caution">
    <text evidence="5">The sequence shown here is derived from an EMBL/GenBank/DDBJ whole genome shotgun (WGS) entry which is preliminary data.</text>
</comment>
<dbReference type="STRING" id="28125.HMPREF3202_01690"/>
<evidence type="ECO:0000259" key="2">
    <source>
        <dbReference type="Pfam" id="PF16313"/>
    </source>
</evidence>
<protein>
    <recommendedName>
        <fullName evidence="7">Zinc-dependent metalloprotease</fullName>
    </recommendedName>
</protein>
<dbReference type="RefSeq" id="WP_061315321.1">
    <property type="nucleotide sequence ID" value="NZ_KQ965701.1"/>
</dbReference>
<evidence type="ECO:0000313" key="6">
    <source>
        <dbReference type="Proteomes" id="UP000070093"/>
    </source>
</evidence>
<proteinExistence type="predicted"/>
<dbReference type="InterPro" id="IPR033413">
    <property type="entry name" value="DUF5117"/>
</dbReference>
<dbReference type="eggNOG" id="COG5549">
    <property type="taxonomic scope" value="Bacteria"/>
</dbReference>
<dbReference type="Pfam" id="PF17148">
    <property type="entry name" value="DUF5117"/>
    <property type="match status" value="1"/>
</dbReference>
<dbReference type="InterPro" id="IPR034032">
    <property type="entry name" value="Zn_MMP-like_bac"/>
</dbReference>
<dbReference type="GO" id="GO:0008237">
    <property type="term" value="F:metallopeptidase activity"/>
    <property type="evidence" value="ECO:0007669"/>
    <property type="project" value="InterPro"/>
</dbReference>
<feature type="domain" description="DUF5118" evidence="4">
    <location>
        <begin position="58"/>
        <end position="103"/>
    </location>
</feature>
<dbReference type="InterPro" id="IPR024079">
    <property type="entry name" value="MetalloPept_cat_dom_sf"/>
</dbReference>
<dbReference type="EMBL" id="LTAG01000101">
    <property type="protein sequence ID" value="KXO15592.1"/>
    <property type="molecule type" value="Genomic_DNA"/>
</dbReference>
<dbReference type="CDD" id="cd04276">
    <property type="entry name" value="ZnMc_MMP_like_2"/>
    <property type="match status" value="1"/>
</dbReference>
<feature type="domain" description="EcxA zinc-binding" evidence="2">
    <location>
        <begin position="431"/>
        <end position="750"/>
    </location>
</feature>
<sequence length="872" mass="98632">MTINNNNKQRAQALKRGLSIACLMTGFLHAEAVSMSPNSLMPIFKKKKKEVSDTTQTDYQKITANGAKAKGLFNVYQKQDDYFFEIPTRLLGRDFLVSNKLLRVPSELNEAGVNRGVNYENQMVSFSWDKKAKKVYIRQQRPMPIADKNDAISMSVEDNYISPLIAALKVEGVSPDSSSVVVKVSDFYNGQETTINNVFDNINLGTSAIKNLSRILCIKSFDNNITANSELTTKVTEGKTSVNITVNVSSSLMLLPEKPMRGRLADPRVGYFTTALQRYGDYDQVASKEEYVTRWRMEPRDEDKERYLRGELVEPKQPIVFYIDPATPKPWRPYLIAGVNAWQKAFEKAGFKNAIYAEVLPDSVDLDNMKYNSITYAASEKKNAMGPSLLDPRSGEVLHADVMWWHNVLATVTEWIKVQTSTVDPRAQLNDLPEALVGDGLRFVATHEIGHSLGLRHNMIASWTYPTESLRSKTFTDEHRNTASSIMDYARFNYIAQPGDGVTHLSPALGAYDMFAIEYAYRWYGDITPKEELPYLNKYLAKHTATVYKFSEAQDVRDCIDPRAQNEDLGNDAIKSSNYGIANLKRIVPNIIKWTTNGKEGQSYEAASKLYYAVINQWNSYLYHVLSNIGGIYIENTTVGDGNKTFTFVEKEKQRAATQFLLDNVLTFPAWLFGNDIQRYTYLLRSTPLGMEEHAPSVILRNCQAFILWDLLGNNRLMRMTENEYENGKKAFTTVDLMDMLHKHIFAVTERGGIPDAMQRSLQKNFLDALITAGAESESVKINKKLTGMSWLFESEGGCPWNKLDISASSGPRRFNFSGSQLTRISDALSVKRGEMLRIKTLLEKRKNTSDTATKYHYADMIMRINTALGTK</sequence>
<dbReference type="SUPFAM" id="SSF55486">
    <property type="entry name" value="Metalloproteases ('zincins'), catalytic domain"/>
    <property type="match status" value="1"/>
</dbReference>
<dbReference type="InterPro" id="IPR032534">
    <property type="entry name" value="EcxA_zinc-bd"/>
</dbReference>
<name>A0A137SSY8_9BACT</name>
<dbReference type="PANTHER" id="PTHR38478:SF1">
    <property type="entry name" value="ZINC DEPENDENT METALLOPROTEASE DOMAIN LIPOPROTEIN"/>
    <property type="match status" value="1"/>
</dbReference>
<dbReference type="InterPro" id="IPR033428">
    <property type="entry name" value="DUF5118"/>
</dbReference>
<dbReference type="Gene3D" id="3.40.390.10">
    <property type="entry name" value="Collagenase (Catalytic Domain)"/>
    <property type="match status" value="1"/>
</dbReference>
<accession>A0A137SSY8</accession>
<evidence type="ECO:0000313" key="5">
    <source>
        <dbReference type="EMBL" id="KXO15592.1"/>
    </source>
</evidence>
<feature type="domain" description="DUF5117" evidence="3">
    <location>
        <begin position="116"/>
        <end position="300"/>
    </location>
</feature>